<sequence length="111" mass="12045">MRKISYVTAFFAAVINLTISVISTASTNWIVAVLPTVFDVQTTIYYGFTERCQKSELPDGDLSLKCRPFPDKDSDACDQAYGSFCTLWSTASYVSCLAIGFGAVACTAITL</sequence>
<keyword evidence="2" id="KW-1185">Reference proteome</keyword>
<proteinExistence type="predicted"/>
<dbReference type="EMBL" id="WIUZ02000008">
    <property type="protein sequence ID" value="KAF9784482.1"/>
    <property type="molecule type" value="Genomic_DNA"/>
</dbReference>
<comment type="caution">
    <text evidence="1">The sequence shown here is derived from an EMBL/GenBank/DDBJ whole genome shotgun (WGS) entry which is preliminary data.</text>
</comment>
<reference evidence="1" key="2">
    <citation type="submission" date="2020-11" db="EMBL/GenBank/DDBJ databases">
        <authorList>
            <consortium name="DOE Joint Genome Institute"/>
            <person name="Kuo A."/>
            <person name="Miyauchi S."/>
            <person name="Kiss E."/>
            <person name="Drula E."/>
            <person name="Kohler A."/>
            <person name="Sanchez-Garcia M."/>
            <person name="Andreopoulos B."/>
            <person name="Barry K.W."/>
            <person name="Bonito G."/>
            <person name="Buee M."/>
            <person name="Carver A."/>
            <person name="Chen C."/>
            <person name="Cichocki N."/>
            <person name="Clum A."/>
            <person name="Culley D."/>
            <person name="Crous P.W."/>
            <person name="Fauchery L."/>
            <person name="Girlanda M."/>
            <person name="Hayes R."/>
            <person name="Keri Z."/>
            <person name="Labutti K."/>
            <person name="Lipzen A."/>
            <person name="Lombard V."/>
            <person name="Magnuson J."/>
            <person name="Maillard F."/>
            <person name="Morin E."/>
            <person name="Murat C."/>
            <person name="Nolan M."/>
            <person name="Ohm R."/>
            <person name="Pangilinan J."/>
            <person name="Pereira M."/>
            <person name="Perotto S."/>
            <person name="Peter M."/>
            <person name="Riley R."/>
            <person name="Sitrit Y."/>
            <person name="Stielow B."/>
            <person name="Szollosi G."/>
            <person name="Zifcakova L."/>
            <person name="Stursova M."/>
            <person name="Spatafora J.W."/>
            <person name="Tedersoo L."/>
            <person name="Vaario L.-M."/>
            <person name="Yamada A."/>
            <person name="Yan M."/>
            <person name="Wang P."/>
            <person name="Xu J."/>
            <person name="Bruns T."/>
            <person name="Baldrian P."/>
            <person name="Vilgalys R."/>
            <person name="Henrissat B."/>
            <person name="Grigoriev I.V."/>
            <person name="Hibbett D."/>
            <person name="Nagy L.G."/>
            <person name="Martin F.M."/>
        </authorList>
    </citation>
    <scope>NUCLEOTIDE SEQUENCE</scope>
    <source>
        <strain evidence="1">UH-Tt-Lm1</strain>
    </source>
</reference>
<organism evidence="1 2">
    <name type="scientific">Thelephora terrestris</name>
    <dbReference type="NCBI Taxonomy" id="56493"/>
    <lineage>
        <taxon>Eukaryota</taxon>
        <taxon>Fungi</taxon>
        <taxon>Dikarya</taxon>
        <taxon>Basidiomycota</taxon>
        <taxon>Agaricomycotina</taxon>
        <taxon>Agaricomycetes</taxon>
        <taxon>Thelephorales</taxon>
        <taxon>Thelephoraceae</taxon>
        <taxon>Thelephora</taxon>
    </lineage>
</organism>
<evidence type="ECO:0000313" key="2">
    <source>
        <dbReference type="Proteomes" id="UP000736335"/>
    </source>
</evidence>
<evidence type="ECO:0000313" key="1">
    <source>
        <dbReference type="EMBL" id="KAF9784482.1"/>
    </source>
</evidence>
<name>A0A9P6HCS2_9AGAM</name>
<accession>A0A9P6HCS2</accession>
<reference evidence="1" key="1">
    <citation type="journal article" date="2020" name="Nat. Commun.">
        <title>Large-scale genome sequencing of mycorrhizal fungi provides insights into the early evolution of symbiotic traits.</title>
        <authorList>
            <person name="Miyauchi S."/>
            <person name="Kiss E."/>
            <person name="Kuo A."/>
            <person name="Drula E."/>
            <person name="Kohler A."/>
            <person name="Sanchez-Garcia M."/>
            <person name="Morin E."/>
            <person name="Andreopoulos B."/>
            <person name="Barry K.W."/>
            <person name="Bonito G."/>
            <person name="Buee M."/>
            <person name="Carver A."/>
            <person name="Chen C."/>
            <person name="Cichocki N."/>
            <person name="Clum A."/>
            <person name="Culley D."/>
            <person name="Crous P.W."/>
            <person name="Fauchery L."/>
            <person name="Girlanda M."/>
            <person name="Hayes R.D."/>
            <person name="Keri Z."/>
            <person name="LaButti K."/>
            <person name="Lipzen A."/>
            <person name="Lombard V."/>
            <person name="Magnuson J."/>
            <person name="Maillard F."/>
            <person name="Murat C."/>
            <person name="Nolan M."/>
            <person name="Ohm R.A."/>
            <person name="Pangilinan J."/>
            <person name="Pereira M.F."/>
            <person name="Perotto S."/>
            <person name="Peter M."/>
            <person name="Pfister S."/>
            <person name="Riley R."/>
            <person name="Sitrit Y."/>
            <person name="Stielow J.B."/>
            <person name="Szollosi G."/>
            <person name="Zifcakova L."/>
            <person name="Stursova M."/>
            <person name="Spatafora J.W."/>
            <person name="Tedersoo L."/>
            <person name="Vaario L.M."/>
            <person name="Yamada A."/>
            <person name="Yan M."/>
            <person name="Wang P."/>
            <person name="Xu J."/>
            <person name="Bruns T."/>
            <person name="Baldrian P."/>
            <person name="Vilgalys R."/>
            <person name="Dunand C."/>
            <person name="Henrissat B."/>
            <person name="Grigoriev I.V."/>
            <person name="Hibbett D."/>
            <person name="Nagy L.G."/>
            <person name="Martin F.M."/>
        </authorList>
    </citation>
    <scope>NUCLEOTIDE SEQUENCE</scope>
    <source>
        <strain evidence="1">UH-Tt-Lm1</strain>
    </source>
</reference>
<gene>
    <name evidence="1" type="ORF">BJ322DRAFT_849208</name>
</gene>
<protein>
    <submittedName>
        <fullName evidence="1">Uncharacterized protein</fullName>
    </submittedName>
</protein>
<dbReference type="Proteomes" id="UP000736335">
    <property type="component" value="Unassembled WGS sequence"/>
</dbReference>
<dbReference type="OrthoDB" id="61370at2759"/>
<dbReference type="AlphaFoldDB" id="A0A9P6HCS2"/>